<dbReference type="FunFam" id="3.30.63.20:FF:000001">
    <property type="entry name" value="40S ribosomal protein S25"/>
    <property type="match status" value="1"/>
</dbReference>
<dbReference type="Pfam" id="PF03297">
    <property type="entry name" value="Ribosomal_S25"/>
    <property type="match status" value="1"/>
</dbReference>
<dbReference type="PANTHER" id="PTHR12850">
    <property type="entry name" value="40S RIBOSOMAL PROTEIN S25"/>
    <property type="match status" value="1"/>
</dbReference>
<accession>A0A4T0X4S7</accession>
<keyword evidence="2 4" id="KW-0689">Ribosomal protein</keyword>
<evidence type="ECO:0000256" key="4">
    <source>
        <dbReference type="RuleBase" id="RU366057"/>
    </source>
</evidence>
<feature type="compositionally biased region" description="Low complexity" evidence="5">
    <location>
        <begin position="7"/>
        <end position="23"/>
    </location>
</feature>
<reference evidence="6 7" key="1">
    <citation type="journal article" date="2019" name="Front. Genet.">
        <title>Whole-Genome Sequencing of the Opportunistic Yeast Pathogen Candida inconspicua Uncovers Its Hybrid Origin.</title>
        <authorList>
            <person name="Mixao V."/>
            <person name="Hansen A.P."/>
            <person name="Saus E."/>
            <person name="Boekhout T."/>
            <person name="Lass-Florl C."/>
            <person name="Gabaldon T."/>
        </authorList>
    </citation>
    <scope>NUCLEOTIDE SEQUENCE [LARGE SCALE GENOMIC DNA]</scope>
    <source>
        <strain evidence="6 7">CBS 180</strain>
    </source>
</reference>
<dbReference type="SUPFAM" id="SSF46785">
    <property type="entry name" value="Winged helix' DNA-binding domain"/>
    <property type="match status" value="1"/>
</dbReference>
<dbReference type="InterPro" id="IPR036390">
    <property type="entry name" value="WH_DNA-bd_sf"/>
</dbReference>
<name>A0A4T0X4S7_9ASCO</name>
<dbReference type="InterPro" id="IPR004977">
    <property type="entry name" value="Ribosomal_eS25"/>
</dbReference>
<gene>
    <name evidence="6" type="ORF">CANINC_001443</name>
</gene>
<evidence type="ECO:0000256" key="3">
    <source>
        <dbReference type="ARBA" id="ARBA00023274"/>
    </source>
</evidence>
<dbReference type="STRING" id="52247.A0A4T0X4S7"/>
<feature type="compositionally biased region" description="Basic residues" evidence="5">
    <location>
        <begin position="24"/>
        <end position="33"/>
    </location>
</feature>
<dbReference type="EMBL" id="SELW01000220">
    <property type="protein sequence ID" value="TID29932.1"/>
    <property type="molecule type" value="Genomic_DNA"/>
</dbReference>
<comment type="similarity">
    <text evidence="1 4">Belongs to the eukaryotic ribosomal protein eS25 family.</text>
</comment>
<feature type="region of interest" description="Disordered" evidence="5">
    <location>
        <begin position="1"/>
        <end position="34"/>
    </location>
</feature>
<organism evidence="6 7">
    <name type="scientific">Pichia inconspicua</name>
    <dbReference type="NCBI Taxonomy" id="52247"/>
    <lineage>
        <taxon>Eukaryota</taxon>
        <taxon>Fungi</taxon>
        <taxon>Dikarya</taxon>
        <taxon>Ascomycota</taxon>
        <taxon>Saccharomycotina</taxon>
        <taxon>Pichiomycetes</taxon>
        <taxon>Pichiales</taxon>
        <taxon>Pichiaceae</taxon>
        <taxon>Pichia</taxon>
    </lineage>
</organism>
<evidence type="ECO:0000256" key="1">
    <source>
        <dbReference type="ARBA" id="ARBA00009106"/>
    </source>
</evidence>
<evidence type="ECO:0000313" key="6">
    <source>
        <dbReference type="EMBL" id="TID29932.1"/>
    </source>
</evidence>
<sequence>MSQMPPKAQQSKAAKAAAAMAGGKKSKKKWSKGKVKDKAQHLVILDQEKYDRILKDVPTYRFVSVSVLVDRLKIGGSVARVALRQLEEDGVIKAVSKHSKQMIYTRATN</sequence>
<dbReference type="Proteomes" id="UP000307173">
    <property type="component" value="Unassembled WGS sequence"/>
</dbReference>
<protein>
    <recommendedName>
        <fullName evidence="4">40S ribosomal protein S25</fullName>
    </recommendedName>
</protein>
<dbReference type="Gene3D" id="3.30.63.20">
    <property type="match status" value="1"/>
</dbReference>
<evidence type="ECO:0000256" key="5">
    <source>
        <dbReference type="SAM" id="MobiDB-lite"/>
    </source>
</evidence>
<evidence type="ECO:0000256" key="2">
    <source>
        <dbReference type="ARBA" id="ARBA00022980"/>
    </source>
</evidence>
<comment type="caution">
    <text evidence="6">The sequence shown here is derived from an EMBL/GenBank/DDBJ whole genome shotgun (WGS) entry which is preliminary data.</text>
</comment>
<keyword evidence="3 4" id="KW-0687">Ribonucleoprotein</keyword>
<keyword evidence="7" id="KW-1185">Reference proteome</keyword>
<proteinExistence type="inferred from homology"/>
<dbReference type="OrthoDB" id="10263513at2759"/>
<dbReference type="GO" id="GO:1990904">
    <property type="term" value="C:ribonucleoprotein complex"/>
    <property type="evidence" value="ECO:0007669"/>
    <property type="project" value="UniProtKB-KW"/>
</dbReference>
<evidence type="ECO:0000313" key="7">
    <source>
        <dbReference type="Proteomes" id="UP000307173"/>
    </source>
</evidence>
<dbReference type="AlphaFoldDB" id="A0A4T0X4S7"/>
<dbReference type="GO" id="GO:0005840">
    <property type="term" value="C:ribosome"/>
    <property type="evidence" value="ECO:0007669"/>
    <property type="project" value="UniProtKB-KW"/>
</dbReference>